<dbReference type="EMBL" id="JAADJO010000015">
    <property type="protein sequence ID" value="NDJ74204.1"/>
    <property type="molecule type" value="Genomic_DNA"/>
</dbReference>
<reference evidence="1" key="1">
    <citation type="submission" date="2020-01" db="EMBL/GenBank/DDBJ databases">
        <title>Vaginal microbiome of pregnant Indian women: Insights into the genome of dominants Lactobacillus species.</title>
        <authorList>
            <person name="Das B."/>
            <person name="Mehta O."/>
            <person name="Ghosh T.S."/>
            <person name="Kothidar A."/>
            <person name="Gowtham M.R."/>
            <person name="Mitra R."/>
            <person name="Kshetrapal P."/>
            <person name="Wadhwa N."/>
            <person name="Thiruvengadam R."/>
            <person name="Nair G.B."/>
            <person name="Bhatnagar S."/>
            <person name="Das B."/>
        </authorList>
    </citation>
    <scope>NUCLEOTIDE SEQUENCE</scope>
    <source>
        <strain evidence="1">Indica</strain>
    </source>
</reference>
<proteinExistence type="predicted"/>
<sequence length="220" mass="26888">MKYESYLEMPREPKSKDKKIWQDYFKKFQQRFIHNERAFMLYRTTSFEQKSIKKVNNEYKYLLENELIILSKAEEKYFRLFKEPYKTSQQIKNEKFQYWIPYLTRVDFVNMGAYMGNDVSLILMDNRYLVIEGRLDKDYKVIKAISKQKLIKSLINLEIGYWSEVYHSSEAIVEDGSSWILKFKCIKNKKYKEFVFYGDNCYPYNFDDFAQIAYIKDFVY</sequence>
<dbReference type="AlphaFoldDB" id="A0A6B2FV31"/>
<protein>
    <submittedName>
        <fullName evidence="1">Uncharacterized protein</fullName>
    </submittedName>
</protein>
<gene>
    <name evidence="1" type="ORF">GWG61_06875</name>
</gene>
<dbReference type="RefSeq" id="WP_162014130.1">
    <property type="nucleotide sequence ID" value="NZ_CAZZQF010000001.1"/>
</dbReference>
<accession>A0A6B2FV31</accession>
<comment type="caution">
    <text evidence="1">The sequence shown here is derived from an EMBL/GenBank/DDBJ whole genome shotgun (WGS) entry which is preliminary data.</text>
</comment>
<organism evidence="1">
    <name type="scientific">Lactobacillus paragasseri</name>
    <dbReference type="NCBI Taxonomy" id="2107999"/>
    <lineage>
        <taxon>Bacteria</taxon>
        <taxon>Bacillati</taxon>
        <taxon>Bacillota</taxon>
        <taxon>Bacilli</taxon>
        <taxon>Lactobacillales</taxon>
        <taxon>Lactobacillaceae</taxon>
        <taxon>Lactobacillus</taxon>
    </lineage>
</organism>
<name>A0A6B2FV31_9LACO</name>
<evidence type="ECO:0000313" key="1">
    <source>
        <dbReference type="EMBL" id="NDJ74204.1"/>
    </source>
</evidence>